<evidence type="ECO:0000256" key="4">
    <source>
        <dbReference type="ARBA" id="ARBA00022898"/>
    </source>
</evidence>
<comment type="caution">
    <text evidence="8">The sequence shown here is derived from an EMBL/GenBank/DDBJ whole genome shotgun (WGS) entry which is preliminary data.</text>
</comment>
<protein>
    <submittedName>
        <fullName evidence="8">Uncharacterized protein</fullName>
    </submittedName>
</protein>
<dbReference type="AlphaFoldDB" id="A0A1E5L2G9"/>
<dbReference type="InterPro" id="IPR008286">
    <property type="entry name" value="Prn/Lys/Arg_de-COase_C"/>
</dbReference>
<evidence type="ECO:0000259" key="7">
    <source>
        <dbReference type="Pfam" id="PF03711"/>
    </source>
</evidence>
<evidence type="ECO:0000256" key="3">
    <source>
        <dbReference type="ARBA" id="ARBA00022793"/>
    </source>
</evidence>
<feature type="domain" description="Orn/Lys/Arg decarboxylases family 1 pyridoxal-P attachment site" evidence="6">
    <location>
        <begin position="7"/>
        <end position="295"/>
    </location>
</feature>
<feature type="domain" description="Orn/Lys/Arg decarboxylase C-terminal" evidence="7">
    <location>
        <begin position="418"/>
        <end position="485"/>
    </location>
</feature>
<accession>A0A1E5L2G9</accession>
<dbReference type="GO" id="GO:0016831">
    <property type="term" value="F:carboxy-lyase activity"/>
    <property type="evidence" value="ECO:0007669"/>
    <property type="project" value="UniProtKB-KW"/>
</dbReference>
<sequence length="506" mass="55895">MLTGIMPLFDHLRSHSMSNAKRYHIPGHNGGSLYDIPFWRDLGRWDVTETYGMDDLHAPHSVIREAQELAARAFGSDTTHFLVNGTSSGILAAIHGLFDRNDTVLVQRNAHKSVYNGLALLGAQTQYIMPEIMNPGNIPGAVSPQTLAEALEKYPQAKGVILTSPTFYGTAADIRSIAELCKKSRVALIVDEAHGAHYGFHPHLQRKSAIYNGADIVIQSIHKTLPALTMGSMLHVCQSAKTKNINIEKLMYYLSVFQTTSPSYLVMASLDYARHWMSHKGQAALDHAYERKARFIDSLHEMGVCAWDRQWEKDGYGNDPLKLTISLGGTNRTGRLWEQILAEDQIFVELVGTDHVMLVLTFTDEISSDIRRADSNIVHPYDLRLLQCLAKNMKDLEGSYLQQRVNSGALETLPLDALQQDVIPEIAMPLAEAITKAYADASIVPLQQSVGRIAAEFIVPYPPGVPTLCPGERISASLIESLIKARQAGIRFQGAADSSLNTIKVI</sequence>
<keyword evidence="9" id="KW-1185">Reference proteome</keyword>
<evidence type="ECO:0000313" key="9">
    <source>
        <dbReference type="Proteomes" id="UP000095255"/>
    </source>
</evidence>
<dbReference type="EMBL" id="MJAT01000039">
    <property type="protein sequence ID" value="OEH84320.1"/>
    <property type="molecule type" value="Genomic_DNA"/>
</dbReference>
<comment type="cofactor">
    <cofactor evidence="1">
        <name>pyridoxal 5'-phosphate</name>
        <dbReference type="ChEBI" id="CHEBI:597326"/>
    </cofactor>
</comment>
<dbReference type="PANTHER" id="PTHR43277:SF3">
    <property type="entry name" value="DECARBOXYLASE, PUTATIVE-RELATED"/>
    <property type="match status" value="1"/>
</dbReference>
<dbReference type="SUPFAM" id="SSF53383">
    <property type="entry name" value="PLP-dependent transferases"/>
    <property type="match status" value="1"/>
</dbReference>
<dbReference type="Pfam" id="PF01276">
    <property type="entry name" value="OKR_DC_1"/>
    <property type="match status" value="1"/>
</dbReference>
<comment type="similarity">
    <text evidence="2">Belongs to the Orn/Lys/Arg decarboxylase class-I family.</text>
</comment>
<keyword evidence="5" id="KW-0456">Lyase</keyword>
<gene>
    <name evidence="8" type="ORF">BHU72_10975</name>
</gene>
<organism evidence="8 9">
    <name type="scientific">Desulfuribacillus stibiiarsenatis</name>
    <dbReference type="NCBI Taxonomy" id="1390249"/>
    <lineage>
        <taxon>Bacteria</taxon>
        <taxon>Bacillati</taxon>
        <taxon>Bacillota</taxon>
        <taxon>Desulfuribacillia</taxon>
        <taxon>Desulfuribacillales</taxon>
        <taxon>Desulfuribacillaceae</taxon>
        <taxon>Desulfuribacillus</taxon>
    </lineage>
</organism>
<evidence type="ECO:0000256" key="5">
    <source>
        <dbReference type="ARBA" id="ARBA00023239"/>
    </source>
</evidence>
<dbReference type="Pfam" id="PF03711">
    <property type="entry name" value="OKR_DC_1_C"/>
    <property type="match status" value="1"/>
</dbReference>
<proteinExistence type="inferred from homology"/>
<dbReference type="PANTHER" id="PTHR43277">
    <property type="entry name" value="ARGININE DECARBOXYLASE"/>
    <property type="match status" value="1"/>
</dbReference>
<dbReference type="InterPro" id="IPR036633">
    <property type="entry name" value="Prn/Lys/Arg_de-COase_C_sf"/>
</dbReference>
<dbReference type="InterPro" id="IPR052357">
    <property type="entry name" value="Orn_Lys_Arg_decarboxylase-I"/>
</dbReference>
<evidence type="ECO:0000313" key="8">
    <source>
        <dbReference type="EMBL" id="OEH84320.1"/>
    </source>
</evidence>
<evidence type="ECO:0000256" key="1">
    <source>
        <dbReference type="ARBA" id="ARBA00001933"/>
    </source>
</evidence>
<dbReference type="Proteomes" id="UP000095255">
    <property type="component" value="Unassembled WGS sequence"/>
</dbReference>
<dbReference type="InterPro" id="IPR015424">
    <property type="entry name" value="PyrdxlP-dep_Trfase"/>
</dbReference>
<dbReference type="InterPro" id="IPR000310">
    <property type="entry name" value="Orn/Lys/Arg_deCO2ase_major_dom"/>
</dbReference>
<dbReference type="InterPro" id="IPR015421">
    <property type="entry name" value="PyrdxlP-dep_Trfase_major"/>
</dbReference>
<keyword evidence="3" id="KW-0210">Decarboxylase</keyword>
<dbReference type="SUPFAM" id="SSF55904">
    <property type="entry name" value="Ornithine decarboxylase C-terminal domain"/>
    <property type="match status" value="1"/>
</dbReference>
<dbReference type="OrthoDB" id="9815233at2"/>
<name>A0A1E5L2G9_9FIRM</name>
<evidence type="ECO:0000259" key="6">
    <source>
        <dbReference type="Pfam" id="PF01276"/>
    </source>
</evidence>
<evidence type="ECO:0000256" key="2">
    <source>
        <dbReference type="ARBA" id="ARBA00010671"/>
    </source>
</evidence>
<keyword evidence="4" id="KW-0663">Pyridoxal phosphate</keyword>
<reference evidence="8 9" key="1">
    <citation type="submission" date="2016-09" db="EMBL/GenBank/DDBJ databases">
        <title>Desulfuribacillus arsenicus sp. nov., an obligately anaerobic, dissimilatory arsenic- and antimonate-reducing bacterium isolated from anoxic sediments.</title>
        <authorList>
            <person name="Abin C.A."/>
            <person name="Hollibaugh J.T."/>
        </authorList>
    </citation>
    <scope>NUCLEOTIDE SEQUENCE [LARGE SCALE GENOMIC DNA]</scope>
    <source>
        <strain evidence="8 9">MLFW-2</strain>
    </source>
</reference>
<dbReference type="Gene3D" id="3.90.100.10">
    <property type="entry name" value="Orn/Lys/Arg decarboxylase, C-terminal domain"/>
    <property type="match status" value="1"/>
</dbReference>
<dbReference type="Gene3D" id="3.40.640.10">
    <property type="entry name" value="Type I PLP-dependent aspartate aminotransferase-like (Major domain)"/>
    <property type="match status" value="1"/>
</dbReference>
<dbReference type="RefSeq" id="WP_069703303.1">
    <property type="nucleotide sequence ID" value="NZ_MJAT01000039.1"/>
</dbReference>
<dbReference type="STRING" id="1390249.BHU72_10975"/>